<gene>
    <name evidence="5" type="ORF">SAMN03097721_02635</name>
</gene>
<dbReference type="Proteomes" id="UP000182665">
    <property type="component" value="Unassembled WGS sequence"/>
</dbReference>
<dbReference type="Gene3D" id="3.40.50.1370">
    <property type="entry name" value="Aspartate/ornithine carbamoyltransferase"/>
    <property type="match status" value="2"/>
</dbReference>
<evidence type="ECO:0000256" key="2">
    <source>
        <dbReference type="RuleBase" id="RU003634"/>
    </source>
</evidence>
<comment type="caution">
    <text evidence="5">The sequence shown here is derived from an EMBL/GenBank/DDBJ whole genome shotgun (WGS) entry which is preliminary data.</text>
</comment>
<name>A0ABY1H9T5_9STAP</name>
<organism evidence="5 6">
    <name type="scientific">Staphylococcus pasteuri</name>
    <dbReference type="NCBI Taxonomy" id="45972"/>
    <lineage>
        <taxon>Bacteria</taxon>
        <taxon>Bacillati</taxon>
        <taxon>Bacillota</taxon>
        <taxon>Bacilli</taxon>
        <taxon>Bacillales</taxon>
        <taxon>Staphylococcaceae</taxon>
        <taxon>Staphylococcus</taxon>
    </lineage>
</organism>
<protein>
    <submittedName>
        <fullName evidence="5">Aspartate carbamoyltransferase</fullName>
    </submittedName>
</protein>
<dbReference type="InterPro" id="IPR006131">
    <property type="entry name" value="Asp_carbamoyltransf_Asp/Orn-bd"/>
</dbReference>
<keyword evidence="6" id="KW-1185">Reference proteome</keyword>
<dbReference type="PRINTS" id="PR00100">
    <property type="entry name" value="AOTCASE"/>
</dbReference>
<proteinExistence type="inferred from homology"/>
<dbReference type="Pfam" id="PF02729">
    <property type="entry name" value="OTCace_N"/>
    <property type="match status" value="1"/>
</dbReference>
<reference evidence="5 6" key="1">
    <citation type="submission" date="2016-11" db="EMBL/GenBank/DDBJ databases">
        <authorList>
            <person name="Varghese N."/>
            <person name="Submissions S."/>
        </authorList>
    </citation>
    <scope>NUCLEOTIDE SEQUENCE [LARGE SCALE GENOMIC DNA]</scope>
    <source>
        <strain evidence="5 6">NFIX07</strain>
    </source>
</reference>
<evidence type="ECO:0000313" key="6">
    <source>
        <dbReference type="Proteomes" id="UP000182665"/>
    </source>
</evidence>
<evidence type="ECO:0000313" key="5">
    <source>
        <dbReference type="EMBL" id="SFZ79270.1"/>
    </source>
</evidence>
<dbReference type="InterPro" id="IPR006132">
    <property type="entry name" value="Asp/Orn_carbamoyltranf_P-bd"/>
</dbReference>
<dbReference type="InterPro" id="IPR006130">
    <property type="entry name" value="Asp/Orn_carbamoylTrfase"/>
</dbReference>
<dbReference type="PANTHER" id="PTHR45753">
    <property type="entry name" value="ORNITHINE CARBAMOYLTRANSFERASE, MITOCHONDRIAL"/>
    <property type="match status" value="1"/>
</dbReference>
<evidence type="ECO:0000259" key="3">
    <source>
        <dbReference type="Pfam" id="PF00185"/>
    </source>
</evidence>
<evidence type="ECO:0000256" key="1">
    <source>
        <dbReference type="ARBA" id="ARBA00022679"/>
    </source>
</evidence>
<feature type="domain" description="Aspartate/ornithine carbamoyltransferase carbamoyl-P binding" evidence="4">
    <location>
        <begin position="4"/>
        <end position="146"/>
    </location>
</feature>
<dbReference type="SUPFAM" id="SSF53671">
    <property type="entry name" value="Aspartate/ornithine carbamoyltransferase"/>
    <property type="match status" value="1"/>
</dbReference>
<dbReference type="PANTHER" id="PTHR45753:SF6">
    <property type="entry name" value="ASPARTATE CARBAMOYLTRANSFERASE"/>
    <property type="match status" value="1"/>
</dbReference>
<dbReference type="Pfam" id="PF00185">
    <property type="entry name" value="OTCace"/>
    <property type="match status" value="1"/>
</dbReference>
<evidence type="ECO:0000259" key="4">
    <source>
        <dbReference type="Pfam" id="PF02729"/>
    </source>
</evidence>
<dbReference type="PRINTS" id="PR00101">
    <property type="entry name" value="ATCASE"/>
</dbReference>
<comment type="similarity">
    <text evidence="2">Belongs to the aspartate/ornithine carbamoyltransferase superfamily.</text>
</comment>
<keyword evidence="1 2" id="KW-0808">Transferase</keyword>
<dbReference type="EMBL" id="FPKT01000019">
    <property type="protein sequence ID" value="SFZ79270.1"/>
    <property type="molecule type" value="Genomic_DNA"/>
</dbReference>
<feature type="domain" description="Aspartate/ornithine carbamoyltransferase Asp/Orn-binding" evidence="3">
    <location>
        <begin position="157"/>
        <end position="304"/>
    </location>
</feature>
<dbReference type="RefSeq" id="WP_050267289.1">
    <property type="nucleotide sequence ID" value="NZ_CP017464.1"/>
</dbReference>
<accession>A0ABY1H9T5</accession>
<sequence length="307" mass="35030">MINNLLSMKNVNLTDINTIFEKADYYEKALKNGKVIKDLEGKILATLFYQPSTRTRMSFTSAMYRLGGQVIDMGGPKVARTDDYFDESMSDTIKYIEQYSDIMVMRHFQNYTVEKASKITHIPMINAGDGTNEHPTQALLDLYTMTKELNGLEDKVIGIGGDINCRVIRSIVIGLEKFDIKKIIFLLPNGEELNSDILNLLKNTDYSIVHNVERVLKQADILDIIPFELPDFNSAYSEKVDEKPSLENNLIVSKEKFNDKNRIPILSPGPREAELSSDTDDMDNVIFTKQAYNGLLIRMSLLYYFLH</sequence>
<dbReference type="InterPro" id="IPR036901">
    <property type="entry name" value="Asp/Orn_carbamoylTrfase_sf"/>
</dbReference>